<keyword evidence="7 8" id="KW-0472">Membrane</keyword>
<evidence type="ECO:0000256" key="2">
    <source>
        <dbReference type="ARBA" id="ARBA00006236"/>
    </source>
</evidence>
<keyword evidence="4" id="KW-1003">Cell membrane</keyword>
<reference evidence="10 11" key="1">
    <citation type="submission" date="2016-10" db="EMBL/GenBank/DDBJ databases">
        <authorList>
            <person name="Varghese N."/>
            <person name="Submissions S."/>
        </authorList>
    </citation>
    <scope>NUCLEOTIDE SEQUENCE [LARGE SCALE GENOMIC DNA]</scope>
    <source>
        <strain evidence="10 11">LMG 18378</strain>
    </source>
</reference>
<dbReference type="NCBIfam" id="TIGR00710">
    <property type="entry name" value="efflux_Bcr_CflA"/>
    <property type="match status" value="1"/>
</dbReference>
<proteinExistence type="inferred from homology"/>
<dbReference type="GO" id="GO:0005886">
    <property type="term" value="C:plasma membrane"/>
    <property type="evidence" value="ECO:0007669"/>
    <property type="project" value="UniProtKB-SubCell"/>
</dbReference>
<protein>
    <recommendedName>
        <fullName evidence="8">Bcr/CflA family efflux transporter</fullName>
    </recommendedName>
</protein>
<dbReference type="GO" id="GO:0015385">
    <property type="term" value="F:sodium:proton antiporter activity"/>
    <property type="evidence" value="ECO:0007669"/>
    <property type="project" value="TreeGrafter"/>
</dbReference>
<dbReference type="PROSITE" id="PS50850">
    <property type="entry name" value="MFS"/>
    <property type="match status" value="1"/>
</dbReference>
<dbReference type="PANTHER" id="PTHR23502">
    <property type="entry name" value="MAJOR FACILITATOR SUPERFAMILY"/>
    <property type="match status" value="1"/>
</dbReference>
<dbReference type="InterPro" id="IPR011701">
    <property type="entry name" value="MFS"/>
</dbReference>
<keyword evidence="3 8" id="KW-0813">Transport</keyword>
<dbReference type="Pfam" id="PF07690">
    <property type="entry name" value="MFS_1"/>
    <property type="match status" value="1"/>
</dbReference>
<evidence type="ECO:0000313" key="11">
    <source>
        <dbReference type="Proteomes" id="UP000183385"/>
    </source>
</evidence>
<feature type="transmembrane region" description="Helical" evidence="8">
    <location>
        <begin position="81"/>
        <end position="103"/>
    </location>
</feature>
<dbReference type="AlphaFoldDB" id="A0AAQ1HN93"/>
<dbReference type="InterPro" id="IPR004812">
    <property type="entry name" value="Efflux_drug-R_Bcr/CmlA"/>
</dbReference>
<name>A0AAQ1HN93_9PSED</name>
<comment type="similarity">
    <text evidence="2 8">Belongs to the major facilitator superfamily. Bcr/CmlA family.</text>
</comment>
<feature type="transmembrane region" description="Helical" evidence="8">
    <location>
        <begin position="286"/>
        <end position="307"/>
    </location>
</feature>
<sequence>MRASADIRSPNAVRRLIVVLAMLAAFAPFATDMYLPAFAQLAAHFGSSHGGMESTLSLFFLGLAVGQFFYGPLIDRYGRRLPLLLGVVLFLGASLGCLLAPSLEVFSGMRFAQALGGCAGMVIGRAIVSDLFGPLESARVLSLLMSLMAFAPIVAPLLGGWILLFAGWQAIFVFLLSFAALCLGLVWRYVPETLGPQRRKSIHPLAVGRGYLALCRTPAFLIPAVVGGLAQACMFAFITGSPSVFMGTFAVSEQAYGWLFGLNALGLIVGAQVNRQLLRRHSMERLLGLALGLNLAAGLALVAVAGLGQLALLLLPLWLCIASLGLIAGNAAALAMGASGSLAGMGSALIGILQFLFAFLVSSLVAALQDGTAYPMSIAMALSGLLASGLWFMAQRYRLCRARR</sequence>
<feature type="transmembrane region" description="Helical" evidence="8">
    <location>
        <begin position="109"/>
        <end position="128"/>
    </location>
</feature>
<evidence type="ECO:0000256" key="1">
    <source>
        <dbReference type="ARBA" id="ARBA00004651"/>
    </source>
</evidence>
<accession>A0AAQ1HN93</accession>
<comment type="caution">
    <text evidence="8">Lacks conserved residue(s) required for the propagation of feature annotation.</text>
</comment>
<dbReference type="SUPFAM" id="SSF103473">
    <property type="entry name" value="MFS general substrate transporter"/>
    <property type="match status" value="1"/>
</dbReference>
<evidence type="ECO:0000256" key="7">
    <source>
        <dbReference type="ARBA" id="ARBA00023136"/>
    </source>
</evidence>
<feature type="transmembrane region" description="Helical" evidence="8">
    <location>
        <begin position="348"/>
        <end position="368"/>
    </location>
</feature>
<dbReference type="FunFam" id="1.20.1720.10:FF:000005">
    <property type="entry name" value="Bcr/CflA family efflux transporter"/>
    <property type="match status" value="1"/>
</dbReference>
<evidence type="ECO:0000256" key="8">
    <source>
        <dbReference type="RuleBase" id="RU365088"/>
    </source>
</evidence>
<keyword evidence="11" id="KW-1185">Reference proteome</keyword>
<dbReference type="GO" id="GO:0042910">
    <property type="term" value="F:xenobiotic transmembrane transporter activity"/>
    <property type="evidence" value="ECO:0007669"/>
    <property type="project" value="InterPro"/>
</dbReference>
<feature type="transmembrane region" description="Helical" evidence="8">
    <location>
        <begin position="55"/>
        <end position="74"/>
    </location>
</feature>
<evidence type="ECO:0000256" key="4">
    <source>
        <dbReference type="ARBA" id="ARBA00022475"/>
    </source>
</evidence>
<feature type="transmembrane region" description="Helical" evidence="8">
    <location>
        <begin position="313"/>
        <end position="336"/>
    </location>
</feature>
<feature type="transmembrane region" description="Helical" evidence="8">
    <location>
        <begin position="140"/>
        <end position="164"/>
    </location>
</feature>
<feature type="transmembrane region" description="Helical" evidence="8">
    <location>
        <begin position="255"/>
        <end position="274"/>
    </location>
</feature>
<organism evidence="10 11">
    <name type="scientific">Pseudomonas citronellolis</name>
    <dbReference type="NCBI Taxonomy" id="53408"/>
    <lineage>
        <taxon>Bacteria</taxon>
        <taxon>Pseudomonadati</taxon>
        <taxon>Pseudomonadota</taxon>
        <taxon>Gammaproteobacteria</taxon>
        <taxon>Pseudomonadales</taxon>
        <taxon>Pseudomonadaceae</taxon>
        <taxon>Pseudomonas</taxon>
    </lineage>
</organism>
<evidence type="ECO:0000256" key="3">
    <source>
        <dbReference type="ARBA" id="ARBA00022448"/>
    </source>
</evidence>
<dbReference type="GO" id="GO:1990961">
    <property type="term" value="P:xenobiotic detoxification by transmembrane export across the plasma membrane"/>
    <property type="evidence" value="ECO:0007669"/>
    <property type="project" value="InterPro"/>
</dbReference>
<feature type="domain" description="Major facilitator superfamily (MFS) profile" evidence="9">
    <location>
        <begin position="16"/>
        <end position="398"/>
    </location>
</feature>
<dbReference type="RefSeq" id="WP_074980629.1">
    <property type="nucleotide sequence ID" value="NZ_FOLS01000013.1"/>
</dbReference>
<dbReference type="PANTHER" id="PTHR23502:SF132">
    <property type="entry name" value="POLYAMINE TRANSPORTER 2-RELATED"/>
    <property type="match status" value="1"/>
</dbReference>
<keyword evidence="8" id="KW-0997">Cell inner membrane</keyword>
<evidence type="ECO:0000256" key="5">
    <source>
        <dbReference type="ARBA" id="ARBA00022692"/>
    </source>
</evidence>
<dbReference type="InterPro" id="IPR036259">
    <property type="entry name" value="MFS_trans_sf"/>
</dbReference>
<evidence type="ECO:0000259" key="9">
    <source>
        <dbReference type="PROSITE" id="PS50850"/>
    </source>
</evidence>
<feature type="transmembrane region" description="Helical" evidence="8">
    <location>
        <begin position="170"/>
        <end position="190"/>
    </location>
</feature>
<evidence type="ECO:0000256" key="6">
    <source>
        <dbReference type="ARBA" id="ARBA00022989"/>
    </source>
</evidence>
<dbReference type="InterPro" id="IPR020846">
    <property type="entry name" value="MFS_dom"/>
</dbReference>
<feature type="transmembrane region" description="Helical" evidence="8">
    <location>
        <begin position="219"/>
        <end position="240"/>
    </location>
</feature>
<dbReference type="EMBL" id="FOLS01000013">
    <property type="protein sequence ID" value="SFC94287.1"/>
    <property type="molecule type" value="Genomic_DNA"/>
</dbReference>
<keyword evidence="6 8" id="KW-1133">Transmembrane helix</keyword>
<dbReference type="Proteomes" id="UP000183385">
    <property type="component" value="Unassembled WGS sequence"/>
</dbReference>
<comment type="subcellular location">
    <subcellularLocation>
        <location evidence="8">Cell inner membrane</location>
        <topology evidence="8">Multi-pass membrane protein</topology>
    </subcellularLocation>
    <subcellularLocation>
        <location evidence="1">Cell membrane</location>
        <topology evidence="1">Multi-pass membrane protein</topology>
    </subcellularLocation>
</comment>
<dbReference type="CDD" id="cd17320">
    <property type="entry name" value="MFS_MdfA_MDR_like"/>
    <property type="match status" value="1"/>
</dbReference>
<evidence type="ECO:0000313" key="10">
    <source>
        <dbReference type="EMBL" id="SFC94287.1"/>
    </source>
</evidence>
<keyword evidence="5 8" id="KW-0812">Transmembrane</keyword>
<comment type="caution">
    <text evidence="10">The sequence shown here is derived from an EMBL/GenBank/DDBJ whole genome shotgun (WGS) entry which is preliminary data.</text>
</comment>
<gene>
    <name evidence="10" type="ORF">SAMN05216577_11340</name>
</gene>
<feature type="transmembrane region" description="Helical" evidence="8">
    <location>
        <begin position="374"/>
        <end position="394"/>
    </location>
</feature>
<dbReference type="Gene3D" id="1.20.1720.10">
    <property type="entry name" value="Multidrug resistance protein D"/>
    <property type="match status" value="1"/>
</dbReference>